<evidence type="ECO:0000313" key="13">
    <source>
        <dbReference type="Proteomes" id="UP001317259"/>
    </source>
</evidence>
<keyword evidence="8" id="KW-0902">Two-component regulatory system</keyword>
<dbReference type="CDD" id="cd16917">
    <property type="entry name" value="HATPase_UhpB-NarQ-NarX-like"/>
    <property type="match status" value="1"/>
</dbReference>
<evidence type="ECO:0000259" key="11">
    <source>
        <dbReference type="Pfam" id="PF07730"/>
    </source>
</evidence>
<proteinExistence type="predicted"/>
<evidence type="ECO:0000256" key="6">
    <source>
        <dbReference type="ARBA" id="ARBA00022777"/>
    </source>
</evidence>
<dbReference type="PANTHER" id="PTHR24421">
    <property type="entry name" value="NITRATE/NITRITE SENSOR PROTEIN NARX-RELATED"/>
    <property type="match status" value="1"/>
</dbReference>
<dbReference type="InterPro" id="IPR050482">
    <property type="entry name" value="Sensor_HK_TwoCompSys"/>
</dbReference>
<dbReference type="InterPro" id="IPR036890">
    <property type="entry name" value="HATPase_C_sf"/>
</dbReference>
<feature type="transmembrane region" description="Helical" evidence="9">
    <location>
        <begin position="12"/>
        <end position="30"/>
    </location>
</feature>
<dbReference type="PANTHER" id="PTHR24421:SF10">
    <property type="entry name" value="NITRATE_NITRITE SENSOR PROTEIN NARQ"/>
    <property type="match status" value="1"/>
</dbReference>
<dbReference type="InterPro" id="IPR003594">
    <property type="entry name" value="HATPase_dom"/>
</dbReference>
<accession>A0ABT0FN44</accession>
<evidence type="ECO:0000256" key="1">
    <source>
        <dbReference type="ARBA" id="ARBA00000085"/>
    </source>
</evidence>
<evidence type="ECO:0000256" key="8">
    <source>
        <dbReference type="ARBA" id="ARBA00023012"/>
    </source>
</evidence>
<dbReference type="Pfam" id="PF02518">
    <property type="entry name" value="HATPase_c"/>
    <property type="match status" value="1"/>
</dbReference>
<evidence type="ECO:0000256" key="4">
    <source>
        <dbReference type="ARBA" id="ARBA00022679"/>
    </source>
</evidence>
<keyword evidence="5" id="KW-0547">Nucleotide-binding</keyword>
<dbReference type="InterPro" id="IPR011712">
    <property type="entry name" value="Sig_transdc_His_kin_sub3_dim/P"/>
</dbReference>
<keyword evidence="13" id="KW-1185">Reference proteome</keyword>
<feature type="domain" description="Histidine kinase/HSP90-like ATPase" evidence="10">
    <location>
        <begin position="300"/>
        <end position="390"/>
    </location>
</feature>
<keyword evidence="9" id="KW-0472">Membrane</keyword>
<feature type="transmembrane region" description="Helical" evidence="9">
    <location>
        <begin position="139"/>
        <end position="156"/>
    </location>
</feature>
<keyword evidence="4" id="KW-0808">Transferase</keyword>
<keyword evidence="3" id="KW-0597">Phosphoprotein</keyword>
<comment type="catalytic activity">
    <reaction evidence="1">
        <text>ATP + protein L-histidine = ADP + protein N-phospho-L-histidine.</text>
        <dbReference type="EC" id="2.7.13.3"/>
    </reaction>
</comment>
<dbReference type="EMBL" id="JAKRKC020000001">
    <property type="protein sequence ID" value="MCK2213770.1"/>
    <property type="molecule type" value="Genomic_DNA"/>
</dbReference>
<dbReference type="RefSeq" id="WP_247815201.1">
    <property type="nucleotide sequence ID" value="NZ_JAKRKC020000001.1"/>
</dbReference>
<gene>
    <name evidence="12" type="ORF">MF672_008210</name>
</gene>
<dbReference type="Pfam" id="PF07730">
    <property type="entry name" value="HisKA_3"/>
    <property type="match status" value="1"/>
</dbReference>
<reference evidence="12 13" key="1">
    <citation type="submission" date="2022-04" db="EMBL/GenBank/DDBJ databases">
        <title>Genome draft of Actinomadura sp. ATCC 31491.</title>
        <authorList>
            <person name="Shi X."/>
            <person name="Du Y."/>
        </authorList>
    </citation>
    <scope>NUCLEOTIDE SEQUENCE [LARGE SCALE GENOMIC DNA]</scope>
    <source>
        <strain evidence="12 13">ATCC 31491</strain>
    </source>
</reference>
<dbReference type="Proteomes" id="UP001317259">
    <property type="component" value="Unassembled WGS sequence"/>
</dbReference>
<evidence type="ECO:0000256" key="9">
    <source>
        <dbReference type="SAM" id="Phobius"/>
    </source>
</evidence>
<keyword evidence="9" id="KW-0812">Transmembrane</keyword>
<evidence type="ECO:0000259" key="10">
    <source>
        <dbReference type="Pfam" id="PF02518"/>
    </source>
</evidence>
<dbReference type="EC" id="2.7.13.3" evidence="2"/>
<name>A0ABT0FN44_9ACTN</name>
<dbReference type="Gene3D" id="1.20.5.1930">
    <property type="match status" value="1"/>
</dbReference>
<evidence type="ECO:0000256" key="7">
    <source>
        <dbReference type="ARBA" id="ARBA00022840"/>
    </source>
</evidence>
<protein>
    <recommendedName>
        <fullName evidence="2">histidine kinase</fullName>
        <ecNumber evidence="2">2.7.13.3</ecNumber>
    </recommendedName>
</protein>
<evidence type="ECO:0000256" key="2">
    <source>
        <dbReference type="ARBA" id="ARBA00012438"/>
    </source>
</evidence>
<comment type="caution">
    <text evidence="12">The sequence shown here is derived from an EMBL/GenBank/DDBJ whole genome shotgun (WGS) entry which is preliminary data.</text>
</comment>
<keyword evidence="9" id="KW-1133">Transmembrane helix</keyword>
<sequence length="412" mass="43403">MADTSPVPRSKWPGAIDWLVAAVIGLFALTEELRNPADLPDRPVPAFWVAGAVLTAALVLVRRRYPFAVVGVFTGVNVAVFLLAHQPPGAWQWYTELLLLFTLLTKVPLGSPRGIAGIGMSAFFLSGLILTTSTGLEEYVVAGVMALIAGGAGVAVRRHGLRADRADARSELLAARGELLAREAVATERARIARELHDIIAHSVSVMVLQAGGVRLMLPQELRQEREALALIEETGRGAVEELRRMLDLLRAVQDGDATAPQPTLDRLAELVTHLRSTGLDVALQVEGTPRPLPAGLDLSAYRIAQEALTNVLKHAGPTEALVKVTHGDAELCLEITDEGPRDGRRGPLVPSGGNGLTGIRERVALFHGAFDAGPRESGGYRVHAVLPLPGAGAGAGAAATGPAVGPAVRGR</sequence>
<evidence type="ECO:0000256" key="3">
    <source>
        <dbReference type="ARBA" id="ARBA00022553"/>
    </source>
</evidence>
<evidence type="ECO:0000313" key="12">
    <source>
        <dbReference type="EMBL" id="MCK2213770.1"/>
    </source>
</evidence>
<keyword evidence="6 12" id="KW-0418">Kinase</keyword>
<dbReference type="SUPFAM" id="SSF55874">
    <property type="entry name" value="ATPase domain of HSP90 chaperone/DNA topoisomerase II/histidine kinase"/>
    <property type="match status" value="1"/>
</dbReference>
<feature type="domain" description="Signal transduction histidine kinase subgroup 3 dimerisation and phosphoacceptor" evidence="11">
    <location>
        <begin position="188"/>
        <end position="253"/>
    </location>
</feature>
<dbReference type="Gene3D" id="3.30.565.10">
    <property type="entry name" value="Histidine kinase-like ATPase, C-terminal domain"/>
    <property type="match status" value="1"/>
</dbReference>
<feature type="transmembrane region" description="Helical" evidence="9">
    <location>
        <begin position="114"/>
        <end position="133"/>
    </location>
</feature>
<organism evidence="12 13">
    <name type="scientific">Actinomadura luzonensis</name>
    <dbReference type="NCBI Taxonomy" id="2805427"/>
    <lineage>
        <taxon>Bacteria</taxon>
        <taxon>Bacillati</taxon>
        <taxon>Actinomycetota</taxon>
        <taxon>Actinomycetes</taxon>
        <taxon>Streptosporangiales</taxon>
        <taxon>Thermomonosporaceae</taxon>
        <taxon>Actinomadura</taxon>
    </lineage>
</organism>
<dbReference type="GO" id="GO:0016301">
    <property type="term" value="F:kinase activity"/>
    <property type="evidence" value="ECO:0007669"/>
    <property type="project" value="UniProtKB-KW"/>
</dbReference>
<feature type="transmembrane region" description="Helical" evidence="9">
    <location>
        <begin position="67"/>
        <end position="84"/>
    </location>
</feature>
<feature type="transmembrane region" description="Helical" evidence="9">
    <location>
        <begin position="42"/>
        <end position="60"/>
    </location>
</feature>
<keyword evidence="7" id="KW-0067">ATP-binding</keyword>
<evidence type="ECO:0000256" key="5">
    <source>
        <dbReference type="ARBA" id="ARBA00022741"/>
    </source>
</evidence>